<organism evidence="2 8">
    <name type="scientific">Taenia crassiceps</name>
    <dbReference type="NCBI Taxonomy" id="6207"/>
    <lineage>
        <taxon>Eukaryota</taxon>
        <taxon>Metazoa</taxon>
        <taxon>Spiralia</taxon>
        <taxon>Lophotrochozoa</taxon>
        <taxon>Platyhelminthes</taxon>
        <taxon>Cestoda</taxon>
        <taxon>Eucestoda</taxon>
        <taxon>Cyclophyllidea</taxon>
        <taxon>Taeniidae</taxon>
        <taxon>Taenia</taxon>
    </lineage>
</organism>
<reference evidence="2" key="2">
    <citation type="submission" date="2024-12" db="EMBL/GenBank/DDBJ databases">
        <authorList>
            <person name="Estrada K."/>
            <person name="Bobes R.J."/>
            <person name="Sanchez-Flores A."/>
            <person name="Laclette J.P."/>
        </authorList>
    </citation>
    <scope>NUCLEOTIDE SEQUENCE</scope>
    <source>
        <strain evidence="2">WFUcys</strain>
        <tissue evidence="2">Peritoneal cavity of infected mice</tissue>
    </source>
</reference>
<evidence type="ECO:0000313" key="3">
    <source>
        <dbReference type="EMBL" id="KAL5111655.1"/>
    </source>
</evidence>
<dbReference type="EMBL" id="JAKROA010000028">
    <property type="protein sequence ID" value="KAL5102710.1"/>
    <property type="molecule type" value="Genomic_DNA"/>
</dbReference>
<evidence type="ECO:0000313" key="2">
    <source>
        <dbReference type="EMBL" id="KAL5111255.1"/>
    </source>
</evidence>
<name>A0ABR4QNK0_9CEST</name>
<evidence type="ECO:0000313" key="7">
    <source>
        <dbReference type="EMBL" id="KAL5112966.1"/>
    </source>
</evidence>
<evidence type="ECO:0000313" key="6">
    <source>
        <dbReference type="EMBL" id="KAL5112898.1"/>
    </source>
</evidence>
<sequence>MVLSLPSLEVSLTVDIAIVFITSAETIMQYEVKLSVRRSLGIQPCCHPACHDECGPWSCSGVLSRKLR</sequence>
<evidence type="ECO:0000313" key="5">
    <source>
        <dbReference type="EMBL" id="KAL5111887.1"/>
    </source>
</evidence>
<evidence type="ECO:0000313" key="8">
    <source>
        <dbReference type="Proteomes" id="UP001651158"/>
    </source>
</evidence>
<evidence type="ECO:0000313" key="1">
    <source>
        <dbReference type="EMBL" id="KAL5102710.1"/>
    </source>
</evidence>
<dbReference type="EMBL" id="JAKROA010000001">
    <property type="protein sequence ID" value="KAL5111255.1"/>
    <property type="molecule type" value="Genomic_DNA"/>
</dbReference>
<protein>
    <submittedName>
        <fullName evidence="2">Uncharacterized protein</fullName>
    </submittedName>
</protein>
<dbReference type="EMBL" id="JAKROA010000001">
    <property type="protein sequence ID" value="KAL5112966.1"/>
    <property type="molecule type" value="Genomic_DNA"/>
</dbReference>
<reference evidence="2 8" key="1">
    <citation type="journal article" date="2022" name="Front. Cell. Infect. Microbiol.">
        <title>The Genomes of Two Strains of Taenia crassiceps the Animal Model for the Study of Human Cysticercosis.</title>
        <authorList>
            <person name="Bobes R.J."/>
            <person name="Estrada K."/>
            <person name="Rios-Valencia D.G."/>
            <person name="Calderon-Gallegos A."/>
            <person name="de la Torre P."/>
            <person name="Carrero J.C."/>
            <person name="Sanchez-Flores A."/>
            <person name="Laclette J.P."/>
        </authorList>
    </citation>
    <scope>NUCLEOTIDE SEQUENCE [LARGE SCALE GENOMIC DNA]</scope>
    <source>
        <strain evidence="2">WFUcys</strain>
    </source>
</reference>
<evidence type="ECO:0000313" key="4">
    <source>
        <dbReference type="EMBL" id="KAL5111675.1"/>
    </source>
</evidence>
<accession>A0ABR4QNK0</accession>
<proteinExistence type="predicted"/>
<dbReference type="EMBL" id="JAKROA010000001">
    <property type="protein sequence ID" value="KAL5111675.1"/>
    <property type="molecule type" value="Genomic_DNA"/>
</dbReference>
<dbReference type="Proteomes" id="UP001651158">
    <property type="component" value="Unassembled WGS sequence"/>
</dbReference>
<dbReference type="EMBL" id="JAKROA010000001">
    <property type="protein sequence ID" value="KAL5111887.1"/>
    <property type="molecule type" value="Genomic_DNA"/>
</dbReference>
<gene>
    <name evidence="2" type="ORF">TcWFU_000839</name>
    <name evidence="3" type="ORF">TcWFU_002861</name>
    <name evidence="4" type="ORF">TcWFU_002979</name>
    <name evidence="5" type="ORF">TcWFU_004039</name>
    <name evidence="1" type="ORF">TcWFU_008563</name>
    <name evidence="6" type="ORF">TcWFU_009227</name>
    <name evidence="7" type="ORF">TcWFU_009590</name>
</gene>
<dbReference type="EMBL" id="JAKROA010000001">
    <property type="protein sequence ID" value="KAL5111655.1"/>
    <property type="molecule type" value="Genomic_DNA"/>
</dbReference>
<comment type="caution">
    <text evidence="2">The sequence shown here is derived from an EMBL/GenBank/DDBJ whole genome shotgun (WGS) entry which is preliminary data.</text>
</comment>
<dbReference type="EMBL" id="JAKROA010000001">
    <property type="protein sequence ID" value="KAL5112898.1"/>
    <property type="molecule type" value="Genomic_DNA"/>
</dbReference>
<keyword evidence="8" id="KW-1185">Reference proteome</keyword>